<dbReference type="PANTHER" id="PTHR35024">
    <property type="entry name" value="HYPOTHETICAL CYTOSOLIC PROTEIN"/>
    <property type="match status" value="1"/>
</dbReference>
<name>A0A1M7P867_9BACT</name>
<organism evidence="3 4">
    <name type="scientific">Cyclobacterium lianum</name>
    <dbReference type="NCBI Taxonomy" id="388280"/>
    <lineage>
        <taxon>Bacteria</taxon>
        <taxon>Pseudomonadati</taxon>
        <taxon>Bacteroidota</taxon>
        <taxon>Cytophagia</taxon>
        <taxon>Cytophagales</taxon>
        <taxon>Cyclobacteriaceae</taxon>
        <taxon>Cyclobacterium</taxon>
    </lineage>
</organism>
<sequence length="155" mass="16755">MWTSEKKSNPALDGPSSTSFFAPGFRMIGDIDSSNDIRIEGIIQGNLTTTKRVIVGKTGQIIGNVKANHVSILGEVVGEVVATDITVIGDTGVVHGSVITNKIKIETGAEVEACIKKYHEKKELNAAEKESSTRKTEKISEKSLQPQLIKESFEN</sequence>
<protein>
    <submittedName>
        <fullName evidence="3">Protein CcmA, bactofilin family</fullName>
    </submittedName>
</protein>
<dbReference type="PANTHER" id="PTHR35024:SF4">
    <property type="entry name" value="POLYMER-FORMING CYTOSKELETAL PROTEIN"/>
    <property type="match status" value="1"/>
</dbReference>
<accession>A0A1M7P867</accession>
<evidence type="ECO:0000256" key="2">
    <source>
        <dbReference type="SAM" id="MobiDB-lite"/>
    </source>
</evidence>
<feature type="compositionally biased region" description="Basic and acidic residues" evidence="2">
    <location>
        <begin position="125"/>
        <end position="141"/>
    </location>
</feature>
<dbReference type="Proteomes" id="UP000184513">
    <property type="component" value="Unassembled WGS sequence"/>
</dbReference>
<dbReference type="RefSeq" id="WP_073095039.1">
    <property type="nucleotide sequence ID" value="NZ_FRCY01000007.1"/>
</dbReference>
<comment type="similarity">
    <text evidence="1">Belongs to the bactofilin family.</text>
</comment>
<evidence type="ECO:0000313" key="3">
    <source>
        <dbReference type="EMBL" id="SHN12934.1"/>
    </source>
</evidence>
<evidence type="ECO:0000256" key="1">
    <source>
        <dbReference type="ARBA" id="ARBA00044755"/>
    </source>
</evidence>
<dbReference type="Pfam" id="PF04519">
    <property type="entry name" value="Bactofilin"/>
    <property type="match status" value="1"/>
</dbReference>
<gene>
    <name evidence="3" type="ORF">SAMN04488057_107130</name>
</gene>
<evidence type="ECO:0000313" key="4">
    <source>
        <dbReference type="Proteomes" id="UP000184513"/>
    </source>
</evidence>
<dbReference type="AlphaFoldDB" id="A0A1M7P867"/>
<feature type="region of interest" description="Disordered" evidence="2">
    <location>
        <begin position="125"/>
        <end position="155"/>
    </location>
</feature>
<dbReference type="EMBL" id="FRCY01000007">
    <property type="protein sequence ID" value="SHN12934.1"/>
    <property type="molecule type" value="Genomic_DNA"/>
</dbReference>
<proteinExistence type="inferred from homology"/>
<dbReference type="InterPro" id="IPR007607">
    <property type="entry name" value="BacA/B"/>
</dbReference>
<reference evidence="3 4" key="1">
    <citation type="submission" date="2016-11" db="EMBL/GenBank/DDBJ databases">
        <authorList>
            <person name="Jaros S."/>
            <person name="Januszkiewicz K."/>
            <person name="Wedrychowicz H."/>
        </authorList>
    </citation>
    <scope>NUCLEOTIDE SEQUENCE [LARGE SCALE GENOMIC DNA]</scope>
    <source>
        <strain evidence="3 4">CGMCC 1.6102</strain>
    </source>
</reference>
<keyword evidence="4" id="KW-1185">Reference proteome</keyword>
<dbReference type="STRING" id="388280.SAMN04488057_107130"/>